<dbReference type="EMBL" id="JAGQLN010000028">
    <property type="protein sequence ID" value="MCA9377224.1"/>
    <property type="molecule type" value="Genomic_DNA"/>
</dbReference>
<sequence length="677" mass="75097">MSIENGNTGSSEVELTPKLVEKVTNAVRNALITYDETCDPSLNQDVEGAVTEHPGDGVPCIIVQELYQTVVSRDGGLCVVDRDGNLKLLFEGKERYIILPAEQILEYQQLISKLNALNPELVQHLTTILGNIRTHDLPHISRELRDLQIHTRGKERGIVCSSHSEIQKSLMKSLPSGKGYEDASQFSTFKQNRLNETGEYLTANTMLYLLQTKPPLAQAVLSAIEDEIAKEEEQGRESFRNVLPIVVNCFEGLLQGEDRIVVAQRYNEETGLSGDWISSTEQRIHDLVARTRNEYTLSLKALMEELLTSLSGGEFSQERAEKLGIPTGVVDMIYRVHQQGQEAAFADLLQILASSVRMEAIVVPKDASAGIQEVVKAIQTAFREQRFLDMFGGVNAFLGIIGLSDQIYIGMARSYGHLNEAQPGQVDLRQWIEEEGDLRIVREKILMEASRQWFESATRKLVEGSTLLNAIGVTPGEVALFAIQPDIPGMANLFGSTLNRQGEHEMSEIVAGKFSAVQSLHALAAEIPSIQAIIEENGLLINAFDGVVAIFSDTKMGKRKATQWRDALITSILQQDLSVSIGRITSELEKQELVKRGGDEGKNLTQKLQILLGVQMTTREDDEQSDVVEILITDGVYYVVKASGAIDRLDETFEVVISTTDQKIAEFYRSNIVQSYL</sequence>
<evidence type="ECO:0000313" key="1">
    <source>
        <dbReference type="EMBL" id="MCA9377224.1"/>
    </source>
</evidence>
<proteinExistence type="predicted"/>
<gene>
    <name evidence="1" type="ORF">KC685_04885</name>
</gene>
<reference evidence="1" key="1">
    <citation type="submission" date="2020-04" db="EMBL/GenBank/DDBJ databases">
        <authorList>
            <person name="Zhang T."/>
        </authorList>
    </citation>
    <scope>NUCLEOTIDE SEQUENCE</scope>
    <source>
        <strain evidence="1">HKST-UBA17</strain>
    </source>
</reference>
<organism evidence="1 2">
    <name type="scientific">Candidatus Dojkabacteria bacterium</name>
    <dbReference type="NCBI Taxonomy" id="2099670"/>
    <lineage>
        <taxon>Bacteria</taxon>
        <taxon>Candidatus Dojkabacteria</taxon>
    </lineage>
</organism>
<comment type="caution">
    <text evidence="1">The sequence shown here is derived from an EMBL/GenBank/DDBJ whole genome shotgun (WGS) entry which is preliminary data.</text>
</comment>
<accession>A0A955KXK7</accession>
<dbReference type="AlphaFoldDB" id="A0A955KXK7"/>
<name>A0A955KXK7_9BACT</name>
<reference evidence="1" key="2">
    <citation type="journal article" date="2021" name="Microbiome">
        <title>Successional dynamics and alternative stable states in a saline activated sludge microbial community over 9 years.</title>
        <authorList>
            <person name="Wang Y."/>
            <person name="Ye J."/>
            <person name="Ju F."/>
            <person name="Liu L."/>
            <person name="Boyd J.A."/>
            <person name="Deng Y."/>
            <person name="Parks D.H."/>
            <person name="Jiang X."/>
            <person name="Yin X."/>
            <person name="Woodcroft B.J."/>
            <person name="Tyson G.W."/>
            <person name="Hugenholtz P."/>
            <person name="Polz M.F."/>
            <person name="Zhang T."/>
        </authorList>
    </citation>
    <scope>NUCLEOTIDE SEQUENCE</scope>
    <source>
        <strain evidence="1">HKST-UBA17</strain>
    </source>
</reference>
<evidence type="ECO:0000313" key="2">
    <source>
        <dbReference type="Proteomes" id="UP000741282"/>
    </source>
</evidence>
<dbReference type="Proteomes" id="UP000741282">
    <property type="component" value="Unassembled WGS sequence"/>
</dbReference>
<protein>
    <submittedName>
        <fullName evidence="1">Uncharacterized protein</fullName>
    </submittedName>
</protein>